<feature type="transmembrane region" description="Helical" evidence="7">
    <location>
        <begin position="366"/>
        <end position="385"/>
    </location>
</feature>
<feature type="transmembrane region" description="Helical" evidence="7">
    <location>
        <begin position="267"/>
        <end position="291"/>
    </location>
</feature>
<feature type="transmembrane region" description="Helical" evidence="7">
    <location>
        <begin position="406"/>
        <end position="426"/>
    </location>
</feature>
<name>A0ABN9WW28_9DINO</name>
<evidence type="ECO:0000256" key="7">
    <source>
        <dbReference type="RuleBase" id="RU363079"/>
    </source>
</evidence>
<gene>
    <name evidence="8" type="ORF">PCOR1329_LOCUS70069</name>
</gene>
<dbReference type="PANTHER" id="PTHR10766">
    <property type="entry name" value="TRANSMEMBRANE 9 SUPERFAMILY PROTEIN"/>
    <property type="match status" value="1"/>
</dbReference>
<evidence type="ECO:0000256" key="6">
    <source>
        <dbReference type="ARBA" id="ARBA00023136"/>
    </source>
</evidence>
<proteinExistence type="inferred from homology"/>
<feature type="transmembrane region" description="Helical" evidence="7">
    <location>
        <begin position="438"/>
        <end position="461"/>
    </location>
</feature>
<dbReference type="Pfam" id="PF02990">
    <property type="entry name" value="EMP70"/>
    <property type="match status" value="1"/>
</dbReference>
<keyword evidence="4" id="KW-0732">Signal</keyword>
<dbReference type="PANTHER" id="PTHR10766:SF111">
    <property type="entry name" value="TRANSMEMBRANE 9 SUPERFAMILY MEMBER 2"/>
    <property type="match status" value="1"/>
</dbReference>
<dbReference type="EMBL" id="CAUYUJ010019236">
    <property type="protein sequence ID" value="CAK0889565.1"/>
    <property type="molecule type" value="Genomic_DNA"/>
</dbReference>
<keyword evidence="5 7" id="KW-1133">Transmembrane helix</keyword>
<keyword evidence="6 7" id="KW-0472">Membrane</keyword>
<protein>
    <recommendedName>
        <fullName evidence="7">Transmembrane 9 superfamily member</fullName>
    </recommendedName>
</protein>
<evidence type="ECO:0000256" key="1">
    <source>
        <dbReference type="ARBA" id="ARBA00004141"/>
    </source>
</evidence>
<feature type="transmembrane region" description="Helical" evidence="7">
    <location>
        <begin position="556"/>
        <end position="577"/>
    </location>
</feature>
<feature type="transmembrane region" description="Helical" evidence="7">
    <location>
        <begin position="597"/>
        <end position="625"/>
    </location>
</feature>
<evidence type="ECO:0000313" key="9">
    <source>
        <dbReference type="Proteomes" id="UP001189429"/>
    </source>
</evidence>
<dbReference type="InterPro" id="IPR004240">
    <property type="entry name" value="EMP70"/>
</dbReference>
<sequence length="631" mass="70996">MAPPARGARAGCCARRALAAAAAGLAAEAFYLPGVAPNEYPAGGQVDLKVNKLTSVKTQLPFGYYTLPYCQPKQIQDSVENLGELLVGDMIENSPYDIRMLQNATCELLCSQAFTKEHKDHFRSMIDDGYLVNWIVDNLPAATRYSRKAVGGPDYHYTNGFPVGVERAGRYYLHNHVKLSFKFHASPYDYEGYRIVGFEVEPHSMTQGQMGPNGWSPTLCQDTSAEPVFDIDAHDNVAYTYDVEWIESDLRWASRWDSYLKMTGGQIHWFSILNSLMIMLFLSGMVAMILLRTLYRDITKYNELATAEEAAEETGWKLVHGDVFRKPVHSKLLAVCVGSGVQILGMSAVTLLFALLGLLSPAHRGGLLQSMMLLFTLMGMFGGFASSRMHRLWDGGDWKLTTLLTAFLYPGTLFTVFFVLNLLIWGQKSSGAVPFTTMFALLVLWFGISVPLVFLGAYIGFRRPPIEVPVRTNSIARQIPAQPWFIQPVFTSAVGGILPFGAVFTELFFIMSSLWQHQFYYLFGFLALVLVILVITCAEISIAMTYFQLTSEDYHWWWRSFFSSSTSAVYVFLYSVLYFSTRLQIEKVVSTMLYFGYMWVMSLTFFLLTGSIGTISSFFFVRVIYGSIKID</sequence>
<comment type="similarity">
    <text evidence="2 7">Belongs to the nonaspanin (TM9SF) (TC 9.A.2) family.</text>
</comment>
<evidence type="ECO:0000256" key="3">
    <source>
        <dbReference type="ARBA" id="ARBA00022692"/>
    </source>
</evidence>
<feature type="transmembrane region" description="Helical" evidence="7">
    <location>
        <begin position="521"/>
        <end position="544"/>
    </location>
</feature>
<evidence type="ECO:0000256" key="5">
    <source>
        <dbReference type="ARBA" id="ARBA00022989"/>
    </source>
</evidence>
<dbReference type="Proteomes" id="UP001189429">
    <property type="component" value="Unassembled WGS sequence"/>
</dbReference>
<keyword evidence="3 7" id="KW-0812">Transmembrane</keyword>
<organism evidence="8 9">
    <name type="scientific">Prorocentrum cordatum</name>
    <dbReference type="NCBI Taxonomy" id="2364126"/>
    <lineage>
        <taxon>Eukaryota</taxon>
        <taxon>Sar</taxon>
        <taxon>Alveolata</taxon>
        <taxon>Dinophyceae</taxon>
        <taxon>Prorocentrales</taxon>
        <taxon>Prorocentraceae</taxon>
        <taxon>Prorocentrum</taxon>
    </lineage>
</organism>
<comment type="subcellular location">
    <subcellularLocation>
        <location evidence="1">Membrane</location>
        <topology evidence="1">Multi-pass membrane protein</topology>
    </subcellularLocation>
</comment>
<reference evidence="8" key="1">
    <citation type="submission" date="2023-10" db="EMBL/GenBank/DDBJ databases">
        <authorList>
            <person name="Chen Y."/>
            <person name="Shah S."/>
            <person name="Dougan E. K."/>
            <person name="Thang M."/>
            <person name="Chan C."/>
        </authorList>
    </citation>
    <scope>NUCLEOTIDE SEQUENCE [LARGE SCALE GENOMIC DNA]</scope>
</reference>
<feature type="transmembrane region" description="Helical" evidence="7">
    <location>
        <begin position="332"/>
        <end position="360"/>
    </location>
</feature>
<keyword evidence="9" id="KW-1185">Reference proteome</keyword>
<accession>A0ABN9WW28</accession>
<feature type="transmembrane region" description="Helical" evidence="7">
    <location>
        <begin position="489"/>
        <end position="515"/>
    </location>
</feature>
<evidence type="ECO:0000313" key="8">
    <source>
        <dbReference type="EMBL" id="CAK0889565.1"/>
    </source>
</evidence>
<evidence type="ECO:0000256" key="4">
    <source>
        <dbReference type="ARBA" id="ARBA00022729"/>
    </source>
</evidence>
<comment type="caution">
    <text evidence="8">The sequence shown here is derived from an EMBL/GenBank/DDBJ whole genome shotgun (WGS) entry which is preliminary data.</text>
</comment>
<evidence type="ECO:0000256" key="2">
    <source>
        <dbReference type="ARBA" id="ARBA00005227"/>
    </source>
</evidence>